<proteinExistence type="predicted"/>
<evidence type="ECO:0000313" key="2">
    <source>
        <dbReference type="EMBL" id="KDR17312.1"/>
    </source>
</evidence>
<evidence type="ECO:0000256" key="1">
    <source>
        <dbReference type="SAM" id="MobiDB-lite"/>
    </source>
</evidence>
<reference evidence="2 3" key="1">
    <citation type="journal article" date="2014" name="Nat. Commun.">
        <title>Molecular traces of alternative social organization in a termite genome.</title>
        <authorList>
            <person name="Terrapon N."/>
            <person name="Li C."/>
            <person name="Robertson H.M."/>
            <person name="Ji L."/>
            <person name="Meng X."/>
            <person name="Booth W."/>
            <person name="Chen Z."/>
            <person name="Childers C.P."/>
            <person name="Glastad K.M."/>
            <person name="Gokhale K."/>
            <person name="Gowin J."/>
            <person name="Gronenberg W."/>
            <person name="Hermansen R.A."/>
            <person name="Hu H."/>
            <person name="Hunt B.G."/>
            <person name="Huylmans A.K."/>
            <person name="Khalil S.M."/>
            <person name="Mitchell R.D."/>
            <person name="Munoz-Torres M.C."/>
            <person name="Mustard J.A."/>
            <person name="Pan H."/>
            <person name="Reese J.T."/>
            <person name="Scharf M.E."/>
            <person name="Sun F."/>
            <person name="Vogel H."/>
            <person name="Xiao J."/>
            <person name="Yang W."/>
            <person name="Yang Z."/>
            <person name="Yang Z."/>
            <person name="Zhou J."/>
            <person name="Zhu J."/>
            <person name="Brent C.S."/>
            <person name="Elsik C.G."/>
            <person name="Goodisman M.A."/>
            <person name="Liberles D.A."/>
            <person name="Roe R.M."/>
            <person name="Vargo E.L."/>
            <person name="Vilcinskas A."/>
            <person name="Wang J."/>
            <person name="Bornberg-Bauer E."/>
            <person name="Korb J."/>
            <person name="Zhang G."/>
            <person name="Liebig J."/>
        </authorList>
    </citation>
    <scope>NUCLEOTIDE SEQUENCE [LARGE SCALE GENOMIC DNA]</scope>
    <source>
        <tissue evidence="2">Whole organism</tissue>
    </source>
</reference>
<protein>
    <submittedName>
        <fullName evidence="2">Uncharacterized protein</fullName>
    </submittedName>
</protein>
<feature type="region of interest" description="Disordered" evidence="1">
    <location>
        <begin position="1"/>
        <end position="30"/>
    </location>
</feature>
<name>A0A067R333_ZOONE</name>
<dbReference type="EMBL" id="KK852746">
    <property type="protein sequence ID" value="KDR17312.1"/>
    <property type="molecule type" value="Genomic_DNA"/>
</dbReference>
<accession>A0A067R333</accession>
<keyword evidence="3" id="KW-1185">Reference proteome</keyword>
<gene>
    <name evidence="2" type="ORF">L798_08511</name>
</gene>
<dbReference type="Proteomes" id="UP000027135">
    <property type="component" value="Unassembled WGS sequence"/>
</dbReference>
<evidence type="ECO:0000313" key="3">
    <source>
        <dbReference type="Proteomes" id="UP000027135"/>
    </source>
</evidence>
<sequence>MKIKVENIYTAGRSSDSSVPPRDVTSLDGPKVNVPKFYKEALTSARGCRPTSAPVVIVPPKTTTNEVYSELTVVPGLSVTSTRVPKSYDVTVTRKKKVEKPGSATLPRK</sequence>
<dbReference type="InParanoid" id="A0A067R333"/>
<organism evidence="2 3">
    <name type="scientific">Zootermopsis nevadensis</name>
    <name type="common">Dampwood termite</name>
    <dbReference type="NCBI Taxonomy" id="136037"/>
    <lineage>
        <taxon>Eukaryota</taxon>
        <taxon>Metazoa</taxon>
        <taxon>Ecdysozoa</taxon>
        <taxon>Arthropoda</taxon>
        <taxon>Hexapoda</taxon>
        <taxon>Insecta</taxon>
        <taxon>Pterygota</taxon>
        <taxon>Neoptera</taxon>
        <taxon>Polyneoptera</taxon>
        <taxon>Dictyoptera</taxon>
        <taxon>Blattodea</taxon>
        <taxon>Blattoidea</taxon>
        <taxon>Termitoidae</taxon>
        <taxon>Termopsidae</taxon>
        <taxon>Zootermopsis</taxon>
    </lineage>
</organism>
<dbReference type="AlphaFoldDB" id="A0A067R333"/>